<dbReference type="Proteomes" id="UP000031668">
    <property type="component" value="Unassembled WGS sequence"/>
</dbReference>
<sequence>MKKDGHRLASVLPEAYLLFSLSLNNAMNMVSKLFSIQKFEVIFWSTISTRLQSEVFSCFISFNVLGRIYLYCLRSLTTMFRSIYTGKNNLCYNIDIIYICGMYKHRATFSEFLTSFDTINDSAIYFMNYHIEARLLRSLFTFIKNRNTLGLKEEAMIP</sequence>
<protein>
    <submittedName>
        <fullName evidence="1">Uncharacterized protein</fullName>
    </submittedName>
</protein>
<dbReference type="EMBL" id="JWZT01000923">
    <property type="protein sequence ID" value="KII73224.1"/>
    <property type="molecule type" value="Genomic_DNA"/>
</dbReference>
<reference evidence="1 2" key="1">
    <citation type="journal article" date="2014" name="Genome Biol. Evol.">
        <title>The genome of the myxosporean Thelohanellus kitauei shows adaptations to nutrient acquisition within its fish host.</title>
        <authorList>
            <person name="Yang Y."/>
            <person name="Xiong J."/>
            <person name="Zhou Z."/>
            <person name="Huo F."/>
            <person name="Miao W."/>
            <person name="Ran C."/>
            <person name="Liu Y."/>
            <person name="Zhang J."/>
            <person name="Feng J."/>
            <person name="Wang M."/>
            <person name="Wang M."/>
            <person name="Wang L."/>
            <person name="Yao B."/>
        </authorList>
    </citation>
    <scope>NUCLEOTIDE SEQUENCE [LARGE SCALE GENOMIC DNA]</scope>
    <source>
        <strain evidence="1">Wuqing</strain>
    </source>
</reference>
<evidence type="ECO:0000313" key="2">
    <source>
        <dbReference type="Proteomes" id="UP000031668"/>
    </source>
</evidence>
<gene>
    <name evidence="1" type="ORF">RF11_09812</name>
</gene>
<evidence type="ECO:0000313" key="1">
    <source>
        <dbReference type="EMBL" id="KII73224.1"/>
    </source>
</evidence>
<keyword evidence="2" id="KW-1185">Reference proteome</keyword>
<proteinExistence type="predicted"/>
<name>A0A0C2J627_THEKT</name>
<organism evidence="1 2">
    <name type="scientific">Thelohanellus kitauei</name>
    <name type="common">Myxosporean</name>
    <dbReference type="NCBI Taxonomy" id="669202"/>
    <lineage>
        <taxon>Eukaryota</taxon>
        <taxon>Metazoa</taxon>
        <taxon>Cnidaria</taxon>
        <taxon>Myxozoa</taxon>
        <taxon>Myxosporea</taxon>
        <taxon>Bivalvulida</taxon>
        <taxon>Platysporina</taxon>
        <taxon>Myxobolidae</taxon>
        <taxon>Thelohanellus</taxon>
    </lineage>
</organism>
<dbReference type="AlphaFoldDB" id="A0A0C2J627"/>
<accession>A0A0C2J627</accession>
<comment type="caution">
    <text evidence="1">The sequence shown here is derived from an EMBL/GenBank/DDBJ whole genome shotgun (WGS) entry which is preliminary data.</text>
</comment>